<dbReference type="InterPro" id="IPR035919">
    <property type="entry name" value="EAL_sf"/>
</dbReference>
<dbReference type="PROSITE" id="PS50883">
    <property type="entry name" value="EAL"/>
    <property type="match status" value="1"/>
</dbReference>
<dbReference type="InterPro" id="IPR050706">
    <property type="entry name" value="Cyclic-di-GMP_PDE-like"/>
</dbReference>
<dbReference type="EMBL" id="AVPF01000040">
    <property type="protein sequence ID" value="KGX85451.1"/>
    <property type="molecule type" value="Genomic_DNA"/>
</dbReference>
<dbReference type="SMART" id="SM00052">
    <property type="entry name" value="EAL"/>
    <property type="match status" value="1"/>
</dbReference>
<dbReference type="CDD" id="cd01948">
    <property type="entry name" value="EAL"/>
    <property type="match status" value="1"/>
</dbReference>
<dbReference type="InterPro" id="IPR001633">
    <property type="entry name" value="EAL_dom"/>
</dbReference>
<reference evidence="2 3" key="1">
    <citation type="submission" date="2013-08" db="EMBL/GenBank/DDBJ databases">
        <authorList>
            <person name="Huang J."/>
            <person name="Wang G."/>
        </authorList>
    </citation>
    <scope>NUCLEOTIDE SEQUENCE [LARGE SCALE GENOMIC DNA]</scope>
    <source>
        <strain evidence="2 3">BH030004</strain>
    </source>
</reference>
<organism evidence="2 3">
    <name type="scientific">Pontibacillus marinus BH030004 = DSM 16465</name>
    <dbReference type="NCBI Taxonomy" id="1385511"/>
    <lineage>
        <taxon>Bacteria</taxon>
        <taxon>Bacillati</taxon>
        <taxon>Bacillota</taxon>
        <taxon>Bacilli</taxon>
        <taxon>Bacillales</taxon>
        <taxon>Bacillaceae</taxon>
        <taxon>Pontibacillus</taxon>
    </lineage>
</organism>
<evidence type="ECO:0000313" key="3">
    <source>
        <dbReference type="Proteomes" id="UP000030403"/>
    </source>
</evidence>
<dbReference type="SUPFAM" id="SSF141868">
    <property type="entry name" value="EAL domain-like"/>
    <property type="match status" value="1"/>
</dbReference>
<proteinExistence type="predicted"/>
<dbReference type="PANTHER" id="PTHR33121">
    <property type="entry name" value="CYCLIC DI-GMP PHOSPHODIESTERASE PDEF"/>
    <property type="match status" value="1"/>
</dbReference>
<feature type="domain" description="EAL" evidence="1">
    <location>
        <begin position="11"/>
        <end position="262"/>
    </location>
</feature>
<dbReference type="Pfam" id="PF00563">
    <property type="entry name" value="EAL"/>
    <property type="match status" value="1"/>
</dbReference>
<dbReference type="STRING" id="1385511.GCA_000425225_00556"/>
<dbReference type="AlphaFoldDB" id="A0A0A5FX74"/>
<dbReference type="Gene3D" id="3.20.20.450">
    <property type="entry name" value="EAL domain"/>
    <property type="match status" value="1"/>
</dbReference>
<dbReference type="eggNOG" id="COG2200">
    <property type="taxonomic scope" value="Bacteria"/>
</dbReference>
<dbReference type="PANTHER" id="PTHR33121:SF76">
    <property type="entry name" value="SIGNALING PROTEIN"/>
    <property type="match status" value="1"/>
</dbReference>
<protein>
    <recommendedName>
        <fullName evidence="1">EAL domain-containing protein</fullName>
    </recommendedName>
</protein>
<keyword evidence="3" id="KW-1185">Reference proteome</keyword>
<sequence length="349" mass="40604">MLSMVNTERKNTKAYQLFSSWLDKKAFSTHYQPIVSLQKGSIYGYEALTRFPQNQIFSHPGELFSYASDVNHLYQLEKITRELAIQSVHQALKTTETLWINLSPEVVHDEGFSTGYTRSLLDYFGLRADQIVFEITERSAIRDYPAFKNALEHYRKQGFMIAIDDAGAGYSSLEAITELHPDFIKVDRSLIHNIDQSITRQYMLEALLQLTDKIGAEMIAEGVETQKELEWTTKLGVPYAQGYFLARPDYPIPRLNEQCLGLFQSDIDHYRVEFTFHEETTMKDLMNIVAQFEGRFDTSWVRMKISSFHSLVPFTEIVQFICNVENRPAIEWDEPVWEYFMGYRAQVDM</sequence>
<dbReference type="GO" id="GO:0071111">
    <property type="term" value="F:cyclic-guanylate-specific phosphodiesterase activity"/>
    <property type="evidence" value="ECO:0007669"/>
    <property type="project" value="InterPro"/>
</dbReference>
<comment type="caution">
    <text evidence="2">The sequence shown here is derived from an EMBL/GenBank/DDBJ whole genome shotgun (WGS) entry which is preliminary data.</text>
</comment>
<evidence type="ECO:0000259" key="1">
    <source>
        <dbReference type="PROSITE" id="PS50883"/>
    </source>
</evidence>
<gene>
    <name evidence="2" type="ORF">N783_14695</name>
</gene>
<dbReference type="RefSeq" id="WP_051255193.1">
    <property type="nucleotide sequence ID" value="NZ_AVPF01000040.1"/>
</dbReference>
<evidence type="ECO:0000313" key="2">
    <source>
        <dbReference type="EMBL" id="KGX85451.1"/>
    </source>
</evidence>
<accession>A0A0A5FX74</accession>
<name>A0A0A5FX74_9BACI</name>
<dbReference type="Proteomes" id="UP000030403">
    <property type="component" value="Unassembled WGS sequence"/>
</dbReference>